<dbReference type="Proteomes" id="UP001442841">
    <property type="component" value="Chromosome"/>
</dbReference>
<keyword evidence="2" id="KW-1185">Reference proteome</keyword>
<accession>A0ABZ3FIE4</accession>
<reference evidence="1 2" key="1">
    <citation type="submission" date="2024-04" db="EMBL/GenBank/DDBJ databases">
        <title>Isolation of an actinomycete strain from pig manure.</title>
        <authorList>
            <person name="Gong T."/>
            <person name="Yu Z."/>
            <person name="An M."/>
            <person name="Wei C."/>
            <person name="Yang W."/>
            <person name="Liu L."/>
        </authorList>
    </citation>
    <scope>NUCLEOTIDE SEQUENCE [LARGE SCALE GENOMIC DNA]</scope>
    <source>
        <strain evidence="1 2">ZF39</strain>
    </source>
</reference>
<evidence type="ECO:0000313" key="2">
    <source>
        <dbReference type="Proteomes" id="UP001442841"/>
    </source>
</evidence>
<gene>
    <name evidence="1" type="ORF">AADG42_00195</name>
</gene>
<name>A0ABZ3FIE4_9ACTN</name>
<sequence length="46" mass="5108">MSFASKFNEKRAAARASRKLQRAIREAGSSTMRDELLIAAQRGGLR</sequence>
<proteinExistence type="predicted"/>
<dbReference type="EMBL" id="CP154795">
    <property type="protein sequence ID" value="XAN05789.1"/>
    <property type="molecule type" value="Genomic_DNA"/>
</dbReference>
<evidence type="ECO:0000313" key="1">
    <source>
        <dbReference type="EMBL" id="XAN05789.1"/>
    </source>
</evidence>
<protein>
    <submittedName>
        <fullName evidence="1">Uncharacterized protein</fullName>
    </submittedName>
</protein>
<organism evidence="1 2">
    <name type="scientific">Ammonicoccus fulvus</name>
    <dbReference type="NCBI Taxonomy" id="3138240"/>
    <lineage>
        <taxon>Bacteria</taxon>
        <taxon>Bacillati</taxon>
        <taxon>Actinomycetota</taxon>
        <taxon>Actinomycetes</taxon>
        <taxon>Propionibacteriales</taxon>
        <taxon>Propionibacteriaceae</taxon>
        <taxon>Ammonicoccus</taxon>
    </lineage>
</organism>
<dbReference type="RefSeq" id="WP_425307222.1">
    <property type="nucleotide sequence ID" value="NZ_CP154795.1"/>
</dbReference>